<gene>
    <name evidence="2" type="ORF">ATE80_09885</name>
</gene>
<accession>A0A100Y7A2</accession>
<evidence type="ECO:0000256" key="1">
    <source>
        <dbReference type="SAM" id="Phobius"/>
    </source>
</evidence>
<feature type="transmembrane region" description="Helical" evidence="1">
    <location>
        <begin position="271"/>
        <end position="287"/>
    </location>
</feature>
<comment type="caution">
    <text evidence="2">The sequence shown here is derived from an EMBL/GenBank/DDBJ whole genome shotgun (WGS) entry which is preliminary data.</text>
</comment>
<feature type="transmembrane region" description="Helical" evidence="1">
    <location>
        <begin position="293"/>
        <end position="311"/>
    </location>
</feature>
<dbReference type="EMBL" id="LNSV01000018">
    <property type="protein sequence ID" value="KUH39001.1"/>
    <property type="molecule type" value="Genomic_DNA"/>
</dbReference>
<feature type="transmembrane region" description="Helical" evidence="1">
    <location>
        <begin position="218"/>
        <end position="236"/>
    </location>
</feature>
<sequence length="543" mass="57772">MRAHPVAVATALAAVLHVLWFLAVANSGGDLAAQDAWADFATRHPGSAYNLSWYGGMHTMSYSVLSPYVMSLVGVRATMMAAGTVSAALTALLLVRTRAVRNPLACALAAVFALLCNAVSGRVTFGLGLMCALGAAAVVFAWPRRWRRHHAARATAAALLAGTATAASPVAGLFLGVVAGALFLRGRRPAAYALGVPPVLVVAATALLFPFSGTQPMGFGTVLLPVVFGALCLALVPAAWRTVRVAAGLYVAGTLLTWLVDSQIGSNVTRLPMLFAGVVLLAALPYATRRGRYALLAALLVFHAWIGFKSVDDVRLTTPHTSWASRTAPLLDELERRGAERTRVEVVPARSHRESSALAPHVSLARGWNRQADIERNPLFYDGTLNAGTYRAWLDRWAVRYVVLPTGRPDTGAEEETALIERGLPYLDPVWSDGHWRLFAVRGASPLAGPSATVDAAAADALTLRVDRPGRIRVKVPYSPWLSLVDERGERLPAEGGACLRKSARTAEGDEWTELEAPAPGVYRLASPYGLFPRGTPCAAPAD</sequence>
<keyword evidence="3" id="KW-1185">Reference proteome</keyword>
<reference evidence="2 3" key="1">
    <citation type="submission" date="2015-11" db="EMBL/GenBank/DDBJ databases">
        <title>Genome-wide analysis reveals the secondary metabolome in Streptomyces kanasensis ZX01.</title>
        <authorList>
            <person name="Zhang G."/>
            <person name="Han L."/>
            <person name="Feng J."/>
            <person name="Zhang X."/>
        </authorList>
    </citation>
    <scope>NUCLEOTIDE SEQUENCE [LARGE SCALE GENOMIC DNA]</scope>
    <source>
        <strain evidence="2 3">ZX01</strain>
    </source>
</reference>
<protein>
    <submittedName>
        <fullName evidence="2">Uncharacterized protein</fullName>
    </submittedName>
</protein>
<dbReference type="AlphaFoldDB" id="A0A100Y7A2"/>
<feature type="transmembrane region" description="Helical" evidence="1">
    <location>
        <begin position="190"/>
        <end position="211"/>
    </location>
</feature>
<keyword evidence="1" id="KW-1133">Transmembrane helix</keyword>
<organism evidence="2 3">
    <name type="scientific">Streptomyces kanasensis</name>
    <dbReference type="NCBI Taxonomy" id="936756"/>
    <lineage>
        <taxon>Bacteria</taxon>
        <taxon>Bacillati</taxon>
        <taxon>Actinomycetota</taxon>
        <taxon>Actinomycetes</taxon>
        <taxon>Kitasatosporales</taxon>
        <taxon>Streptomycetaceae</taxon>
        <taxon>Streptomyces</taxon>
    </lineage>
</organism>
<evidence type="ECO:0000313" key="2">
    <source>
        <dbReference type="EMBL" id="KUH39001.1"/>
    </source>
</evidence>
<feature type="transmembrane region" description="Helical" evidence="1">
    <location>
        <begin position="126"/>
        <end position="143"/>
    </location>
</feature>
<feature type="transmembrane region" description="Helical" evidence="1">
    <location>
        <begin position="68"/>
        <end position="95"/>
    </location>
</feature>
<name>A0A100Y7A2_9ACTN</name>
<evidence type="ECO:0000313" key="3">
    <source>
        <dbReference type="Proteomes" id="UP000054011"/>
    </source>
</evidence>
<dbReference type="STRING" id="936756.ATE80_09885"/>
<keyword evidence="1" id="KW-0472">Membrane</keyword>
<feature type="transmembrane region" description="Helical" evidence="1">
    <location>
        <begin position="102"/>
        <end position="120"/>
    </location>
</feature>
<keyword evidence="1" id="KW-0812">Transmembrane</keyword>
<feature type="transmembrane region" description="Helical" evidence="1">
    <location>
        <begin position="155"/>
        <end position="184"/>
    </location>
</feature>
<dbReference type="Proteomes" id="UP000054011">
    <property type="component" value="Unassembled WGS sequence"/>
</dbReference>
<proteinExistence type="predicted"/>